<keyword evidence="2" id="KW-1185">Reference proteome</keyword>
<accession>A0AAN8WRH4</accession>
<comment type="caution">
    <text evidence="1">The sequence shown here is derived from an EMBL/GenBank/DDBJ whole genome shotgun (WGS) entry which is preliminary data.</text>
</comment>
<evidence type="ECO:0000313" key="1">
    <source>
        <dbReference type="EMBL" id="KAK7067513.1"/>
    </source>
</evidence>
<protein>
    <submittedName>
        <fullName evidence="1">Uncharacterized protein</fullName>
    </submittedName>
</protein>
<gene>
    <name evidence="1" type="ORF">SK128_007301</name>
</gene>
<dbReference type="AlphaFoldDB" id="A0AAN8WRH4"/>
<dbReference type="EMBL" id="JAXCGZ010018164">
    <property type="protein sequence ID" value="KAK7067513.1"/>
    <property type="molecule type" value="Genomic_DNA"/>
</dbReference>
<dbReference type="Proteomes" id="UP001381693">
    <property type="component" value="Unassembled WGS sequence"/>
</dbReference>
<sequence>MDKRNVYQIKFLYKNMSPTLLNCVFSRKITIISKRKAVLKTASMGYIYHVTYIFCYFPSPPLPVHLTKTNYTACSLLTSPKPVGDRRINCSSSKKKKASDMSPLCLCNLTQKEKEEQR</sequence>
<name>A0AAN8WRH4_HALRR</name>
<evidence type="ECO:0000313" key="2">
    <source>
        <dbReference type="Proteomes" id="UP001381693"/>
    </source>
</evidence>
<reference evidence="1 2" key="1">
    <citation type="submission" date="2023-11" db="EMBL/GenBank/DDBJ databases">
        <title>Halocaridina rubra genome assembly.</title>
        <authorList>
            <person name="Smith C."/>
        </authorList>
    </citation>
    <scope>NUCLEOTIDE SEQUENCE [LARGE SCALE GENOMIC DNA]</scope>
    <source>
        <strain evidence="1">EP-1</strain>
        <tissue evidence="1">Whole</tissue>
    </source>
</reference>
<proteinExistence type="predicted"/>
<organism evidence="1 2">
    <name type="scientific">Halocaridina rubra</name>
    <name type="common">Hawaiian red shrimp</name>
    <dbReference type="NCBI Taxonomy" id="373956"/>
    <lineage>
        <taxon>Eukaryota</taxon>
        <taxon>Metazoa</taxon>
        <taxon>Ecdysozoa</taxon>
        <taxon>Arthropoda</taxon>
        <taxon>Crustacea</taxon>
        <taxon>Multicrustacea</taxon>
        <taxon>Malacostraca</taxon>
        <taxon>Eumalacostraca</taxon>
        <taxon>Eucarida</taxon>
        <taxon>Decapoda</taxon>
        <taxon>Pleocyemata</taxon>
        <taxon>Caridea</taxon>
        <taxon>Atyoidea</taxon>
        <taxon>Atyidae</taxon>
        <taxon>Halocaridina</taxon>
    </lineage>
</organism>